<sequence>MFCWGSMKHGELGLGGLEEQTITQPRASPFMLVNDILQVGCGENHTILVMKDGKLYSFGLNDYGQLGHSRSRTRAELVDGLEAHSITQVACGAQHTLAQNEWGEVFAWGSNSNGQLGLNVEESVITTPKMVKSLATKQVVQIACGRSHSMALTNVGEIYCWGSNSHGQLGLGSSGTPESKPCLVKLLQGIPISHISCGADFSFAVTPSGAVYGWGKNFFGQLGLGDTVDRPQPTQLKSLRFQRVTYIRCGMDHTAALTRDGGVFTFGAGMYGQLGHCTSANEMLPRKVLELMGTTVTQICCGRCHTLAFVPSKGRIYAFGLGGSGQLGTNSTGNVNSPQLVVGPWETTKLDAKKASWKDEKMNDVETRATAALSVIQDTRVVVRNIFCGGDQSFSLVSPYTEGFQSADYREHAAATQILSIFPEEIKKVRALPPDVAVDLDLLRYVETVFSHLACYNASFLRADGSHYGCSSKNHGLDLHLAAETFGQISRIEHPTICVLLRRCICNELLSSLSQVIQDIEVLRVYLILPLYHEFLHPKFFEELHFPFAFVLLGMKPEAGKVYDMWLASTNTDYFTRLINIFKQVVVHIINLPSSFDPTETTRLGIRLKTCLDMLRKINNVNRQAATKKVGHEQFYIPELTDKVDVKKDYFKWLVDAPNKEFRLCNYSFVFDAKAKTLLLEADQNIQMHSAMQEAASRPGVFFGFPAVQQYLILEVRRDNLVNDTINELSKCASADLKKPLKVKFHGEEAEDAGGVRKEFFMLLLKEILDPKYGMFTHYQETRAIWFSELSLEEQGMYFLIGLLCGLAIYNFTIINLPFPLVLYKKLLAEPVHLDDIDGLCPTLMRSLHSLLDYEGDDIEDVFCLSFVMSREVFGSVQTDELKPGGANILVTQKNKQEYVDLYVDFMLNKSIAKHFDAFNRGFHKVCGGRVLRLFQSHELMDLVVGNENYDWYALQGNAEYKNGFSSDHPTIRLFWEVFHEMSLEQKKNFLLFLTGSDRIPILGMKAVRLIIQRTAGGDSYLPVAHTCFNLLDLPLYNTKEKLRYKLLQAIQQTHGFALA</sequence>
<reference evidence="9" key="1">
    <citation type="submission" date="2021-11" db="EMBL/GenBank/DDBJ databases">
        <authorList>
            <person name="Schell T."/>
        </authorList>
    </citation>
    <scope>NUCLEOTIDE SEQUENCE</scope>
    <source>
        <strain evidence="9">M5</strain>
    </source>
</reference>
<dbReference type="CDD" id="cd00078">
    <property type="entry name" value="HECTc"/>
    <property type="match status" value="1"/>
</dbReference>
<keyword evidence="10" id="KW-1185">Reference proteome</keyword>
<name>A0A8J2RPS4_9CRUS</name>
<dbReference type="PROSITE" id="PS50237">
    <property type="entry name" value="HECT"/>
    <property type="match status" value="1"/>
</dbReference>
<evidence type="ECO:0000256" key="3">
    <source>
        <dbReference type="ARBA" id="ARBA00022679"/>
    </source>
</evidence>
<proteinExistence type="predicted"/>
<organism evidence="9 10">
    <name type="scientific">Daphnia galeata</name>
    <dbReference type="NCBI Taxonomy" id="27404"/>
    <lineage>
        <taxon>Eukaryota</taxon>
        <taxon>Metazoa</taxon>
        <taxon>Ecdysozoa</taxon>
        <taxon>Arthropoda</taxon>
        <taxon>Crustacea</taxon>
        <taxon>Branchiopoda</taxon>
        <taxon>Diplostraca</taxon>
        <taxon>Cladocera</taxon>
        <taxon>Anomopoda</taxon>
        <taxon>Daphniidae</taxon>
        <taxon>Daphnia</taxon>
    </lineage>
</organism>
<dbReference type="InterPro" id="IPR051709">
    <property type="entry name" value="Ub-ligase/GTPase-reg"/>
</dbReference>
<evidence type="ECO:0000259" key="8">
    <source>
        <dbReference type="PROSITE" id="PS50237"/>
    </source>
</evidence>
<accession>A0A8J2RPS4</accession>
<keyword evidence="3" id="KW-0808">Transferase</keyword>
<feature type="repeat" description="RCC1" evidence="7">
    <location>
        <begin position="156"/>
        <end position="208"/>
    </location>
</feature>
<keyword evidence="4" id="KW-0677">Repeat</keyword>
<feature type="active site" description="Glycyl thioester intermediate" evidence="6">
    <location>
        <position position="1028"/>
    </location>
</feature>
<dbReference type="InterPro" id="IPR058923">
    <property type="entry name" value="RCC1-like_dom"/>
</dbReference>
<dbReference type="Pfam" id="PF25390">
    <property type="entry name" value="WD40_RLD"/>
    <property type="match status" value="1"/>
</dbReference>
<feature type="repeat" description="RCC1" evidence="7">
    <location>
        <begin position="1"/>
        <end position="52"/>
    </location>
</feature>
<feature type="repeat" description="RCC1" evidence="7">
    <location>
        <begin position="314"/>
        <end position="399"/>
    </location>
</feature>
<dbReference type="PROSITE" id="PS50012">
    <property type="entry name" value="RCC1_3"/>
    <property type="match status" value="7"/>
</dbReference>
<gene>
    <name evidence="9" type="ORF">DGAL_LOCUS5371</name>
</gene>
<dbReference type="Pfam" id="PF00632">
    <property type="entry name" value="HECT"/>
    <property type="match status" value="1"/>
</dbReference>
<dbReference type="GO" id="GO:0004842">
    <property type="term" value="F:ubiquitin-protein transferase activity"/>
    <property type="evidence" value="ECO:0007669"/>
    <property type="project" value="InterPro"/>
</dbReference>
<dbReference type="InterPro" id="IPR000569">
    <property type="entry name" value="HECT_dom"/>
</dbReference>
<dbReference type="Gene3D" id="2.130.10.30">
    <property type="entry name" value="Regulator of chromosome condensation 1/beta-lactamase-inhibitor protein II"/>
    <property type="match status" value="2"/>
</dbReference>
<dbReference type="PANTHER" id="PTHR45622:SF76">
    <property type="entry name" value="HECT AND RLD DOMAIN CONTAINING E3 UBIQUITIN LIGASE 4, ISOFORM C"/>
    <property type="match status" value="1"/>
</dbReference>
<dbReference type="OrthoDB" id="5981550at2759"/>
<protein>
    <recommendedName>
        <fullName evidence="8">HECT domain-containing protein</fullName>
    </recommendedName>
</protein>
<evidence type="ECO:0000256" key="7">
    <source>
        <dbReference type="PROSITE-ProRule" id="PRU00235"/>
    </source>
</evidence>
<evidence type="ECO:0000256" key="4">
    <source>
        <dbReference type="ARBA" id="ARBA00022737"/>
    </source>
</evidence>
<keyword evidence="5 6" id="KW-0833">Ubl conjugation pathway</keyword>
<feature type="repeat" description="RCC1" evidence="7">
    <location>
        <begin position="209"/>
        <end position="260"/>
    </location>
</feature>
<comment type="subcellular location">
    <subcellularLocation>
        <location evidence="1">Cytoplasm</location>
    </subcellularLocation>
</comment>
<dbReference type="EMBL" id="CAKKLH010000095">
    <property type="protein sequence ID" value="CAH0102847.1"/>
    <property type="molecule type" value="Genomic_DNA"/>
</dbReference>
<dbReference type="InterPro" id="IPR000408">
    <property type="entry name" value="Reg_chr_condens"/>
</dbReference>
<evidence type="ECO:0000313" key="10">
    <source>
        <dbReference type="Proteomes" id="UP000789390"/>
    </source>
</evidence>
<evidence type="ECO:0000313" key="9">
    <source>
        <dbReference type="EMBL" id="CAH0102847.1"/>
    </source>
</evidence>
<dbReference type="FunFam" id="3.30.2160.10:FF:000004">
    <property type="entry name" value="probable E3 ubiquitin-protein ligase HERC4 isoform X1"/>
    <property type="match status" value="1"/>
</dbReference>
<evidence type="ECO:0000256" key="2">
    <source>
        <dbReference type="ARBA" id="ARBA00022490"/>
    </source>
</evidence>
<dbReference type="PROSITE" id="PS00626">
    <property type="entry name" value="RCC1_2"/>
    <property type="match status" value="2"/>
</dbReference>
<dbReference type="Gene3D" id="3.30.2410.10">
    <property type="entry name" value="Hect, E3 ligase catalytic domain"/>
    <property type="match status" value="1"/>
</dbReference>
<dbReference type="SUPFAM" id="SSF50985">
    <property type="entry name" value="RCC1/BLIP-II"/>
    <property type="match status" value="1"/>
</dbReference>
<evidence type="ECO:0000256" key="6">
    <source>
        <dbReference type="PROSITE-ProRule" id="PRU00104"/>
    </source>
</evidence>
<dbReference type="SMART" id="SM00119">
    <property type="entry name" value="HECTc"/>
    <property type="match status" value="1"/>
</dbReference>
<dbReference type="GO" id="GO:0005737">
    <property type="term" value="C:cytoplasm"/>
    <property type="evidence" value="ECO:0007669"/>
    <property type="project" value="UniProtKB-SubCell"/>
</dbReference>
<comment type="caution">
    <text evidence="9">The sequence shown here is derived from an EMBL/GenBank/DDBJ whole genome shotgun (WGS) entry which is preliminary data.</text>
</comment>
<feature type="repeat" description="RCC1" evidence="7">
    <location>
        <begin position="53"/>
        <end position="102"/>
    </location>
</feature>
<feature type="repeat" description="RCC1" evidence="7">
    <location>
        <begin position="103"/>
        <end position="155"/>
    </location>
</feature>
<dbReference type="InterPro" id="IPR035983">
    <property type="entry name" value="Hect_E3_ubiquitin_ligase"/>
</dbReference>
<dbReference type="SUPFAM" id="SSF56204">
    <property type="entry name" value="Hect, E3 ligase catalytic domain"/>
    <property type="match status" value="1"/>
</dbReference>
<dbReference type="PANTHER" id="PTHR45622">
    <property type="entry name" value="UBIQUITIN-PROTEIN LIGASE E3A-RELATED"/>
    <property type="match status" value="1"/>
</dbReference>
<dbReference type="Gene3D" id="3.90.1750.10">
    <property type="entry name" value="Hect, E3 ligase catalytic domains"/>
    <property type="match status" value="1"/>
</dbReference>
<feature type="repeat" description="RCC1" evidence="7">
    <location>
        <begin position="261"/>
        <end position="312"/>
    </location>
</feature>
<dbReference type="InterPro" id="IPR009091">
    <property type="entry name" value="RCC1/BLIP-II"/>
</dbReference>
<dbReference type="AlphaFoldDB" id="A0A8J2RPS4"/>
<dbReference type="Gene3D" id="3.30.2160.10">
    <property type="entry name" value="Hect, E3 ligase catalytic domain"/>
    <property type="match status" value="1"/>
</dbReference>
<dbReference type="Proteomes" id="UP000789390">
    <property type="component" value="Unassembled WGS sequence"/>
</dbReference>
<evidence type="ECO:0000256" key="1">
    <source>
        <dbReference type="ARBA" id="ARBA00004496"/>
    </source>
</evidence>
<dbReference type="GO" id="GO:0009966">
    <property type="term" value="P:regulation of signal transduction"/>
    <property type="evidence" value="ECO:0007669"/>
    <property type="project" value="UniProtKB-ARBA"/>
</dbReference>
<feature type="domain" description="HECT" evidence="8">
    <location>
        <begin position="733"/>
        <end position="1060"/>
    </location>
</feature>
<dbReference type="PRINTS" id="PR00633">
    <property type="entry name" value="RCCNDNSATION"/>
</dbReference>
<keyword evidence="2" id="KW-0963">Cytoplasm</keyword>
<dbReference type="FunFam" id="3.30.2410.10:FF:000003">
    <property type="entry name" value="probable E3 ubiquitin-protein ligase HERC4 isoform X1"/>
    <property type="match status" value="1"/>
</dbReference>
<evidence type="ECO:0000256" key="5">
    <source>
        <dbReference type="ARBA" id="ARBA00022786"/>
    </source>
</evidence>